<accession>A0A058ZG41</accession>
<evidence type="ECO:0000256" key="1">
    <source>
        <dbReference type="ARBA" id="ARBA00022603"/>
    </source>
</evidence>
<dbReference type="eggNOG" id="KOG2940">
    <property type="taxonomic scope" value="Eukaryota"/>
</dbReference>
<dbReference type="OrthoDB" id="16816at2759"/>
<dbReference type="PANTHER" id="PTHR13090">
    <property type="entry name" value="ARGININE-HYDROXYLASE NDUFAF5, MITOCHONDRIAL"/>
    <property type="match status" value="1"/>
</dbReference>
<feature type="region of interest" description="Disordered" evidence="3">
    <location>
        <begin position="395"/>
        <end position="451"/>
    </location>
</feature>
<reference evidence="4" key="1">
    <citation type="submission" date="2013-04" db="EMBL/GenBank/DDBJ databases">
        <title>The Genome Sequence of Fonticula alba ATCC 38817.</title>
        <authorList>
            <consortium name="The Broad Institute Genomics Platform"/>
            <person name="Russ C."/>
            <person name="Cuomo C."/>
            <person name="Burger G."/>
            <person name="Gray M.W."/>
            <person name="Holland P.W.H."/>
            <person name="King N."/>
            <person name="Lang F.B.F."/>
            <person name="Roger A.J."/>
            <person name="Ruiz-Trillo I."/>
            <person name="Brown M."/>
            <person name="Walker B."/>
            <person name="Young S."/>
            <person name="Zeng Q."/>
            <person name="Gargeya S."/>
            <person name="Fitzgerald M."/>
            <person name="Haas B."/>
            <person name="Abouelleil A."/>
            <person name="Allen A.W."/>
            <person name="Alvarado L."/>
            <person name="Arachchi H.M."/>
            <person name="Berlin A.M."/>
            <person name="Chapman S.B."/>
            <person name="Gainer-Dewar J."/>
            <person name="Goldberg J."/>
            <person name="Griggs A."/>
            <person name="Gujja S."/>
            <person name="Hansen M."/>
            <person name="Howarth C."/>
            <person name="Imamovic A."/>
            <person name="Ireland A."/>
            <person name="Larimer J."/>
            <person name="McCowan C."/>
            <person name="Murphy C."/>
            <person name="Pearson M."/>
            <person name="Poon T.W."/>
            <person name="Priest M."/>
            <person name="Roberts A."/>
            <person name="Saif S."/>
            <person name="Shea T."/>
            <person name="Sisk P."/>
            <person name="Sykes S."/>
            <person name="Wortman J."/>
            <person name="Nusbaum C."/>
            <person name="Birren B."/>
        </authorList>
    </citation>
    <scope>NUCLEOTIDE SEQUENCE [LARGE SCALE GENOMIC DNA]</scope>
    <source>
        <strain evidence="4">ATCC 38817</strain>
    </source>
</reference>
<feature type="compositionally biased region" description="Low complexity" evidence="3">
    <location>
        <begin position="140"/>
        <end position="159"/>
    </location>
</feature>
<dbReference type="GO" id="GO:0008168">
    <property type="term" value="F:methyltransferase activity"/>
    <property type="evidence" value="ECO:0007669"/>
    <property type="project" value="UniProtKB-KW"/>
</dbReference>
<feature type="compositionally biased region" description="Low complexity" evidence="3">
    <location>
        <begin position="10"/>
        <end position="27"/>
    </location>
</feature>
<evidence type="ECO:0000313" key="4">
    <source>
        <dbReference type="EMBL" id="KCV73329.1"/>
    </source>
</evidence>
<dbReference type="GO" id="GO:0032259">
    <property type="term" value="P:methylation"/>
    <property type="evidence" value="ECO:0007669"/>
    <property type="project" value="UniProtKB-KW"/>
</dbReference>
<dbReference type="Gene3D" id="3.40.50.150">
    <property type="entry name" value="Vaccinia Virus protein VP39"/>
    <property type="match status" value="1"/>
</dbReference>
<gene>
    <name evidence="4" type="ORF">H696_00870</name>
</gene>
<keyword evidence="2" id="KW-0808">Transferase</keyword>
<dbReference type="SUPFAM" id="SSF53335">
    <property type="entry name" value="S-adenosyl-L-methionine-dependent methyltransferases"/>
    <property type="match status" value="1"/>
</dbReference>
<evidence type="ECO:0000313" key="5">
    <source>
        <dbReference type="Proteomes" id="UP000030693"/>
    </source>
</evidence>
<name>A0A058ZG41_FONAL</name>
<keyword evidence="1" id="KW-0489">Methyltransferase</keyword>
<sequence>MAAAPHAARSLSTTTPTSDSGSTPYSPDLHSSASKPKLGASFRSAQIVFDRETKRLQRDRAAFHPDAEQAAYLHDHMALRSVDRIRDIMGRFEKVLDVGARFGHVARFADPEKMGSVYGVELSGEMVRRGQEMRTQRMEAAAAAAASSPPADAGADPLADLLAGGSAPAGATTATTAAASSTTAAAAAAADGDSDAEDRSTEDLIEQEDAVPYMAFVHDEEQLALCEPLHQHGPFDAAISSLSLHWTNDLVGALSQIRLALKPDAPFVGCVFGGQTLFELRTSLMLAQLDREGGMSPHISPLIDIKDLPGVLTRAGFTMTSVDIDSIVVRYPDMFALLSDLQAMGESSADVQRQPSLSKDTLIAAAAIYKEMYGEPDGSIPATFDILHMHGWSPEDPDRVAAGSSCGGGQPKPLARGSATHSLRQALSLDAPPLEGLFTPTGEETDTKGKK</sequence>
<keyword evidence="5" id="KW-1185">Reference proteome</keyword>
<dbReference type="GO" id="GO:0005739">
    <property type="term" value="C:mitochondrion"/>
    <property type="evidence" value="ECO:0007669"/>
    <property type="project" value="TreeGrafter"/>
</dbReference>
<evidence type="ECO:0008006" key="6">
    <source>
        <dbReference type="Google" id="ProtNLM"/>
    </source>
</evidence>
<dbReference type="InterPro" id="IPR050602">
    <property type="entry name" value="Malonyl-ACP_OMT"/>
</dbReference>
<evidence type="ECO:0000256" key="2">
    <source>
        <dbReference type="ARBA" id="ARBA00022679"/>
    </source>
</evidence>
<dbReference type="GO" id="GO:0032981">
    <property type="term" value="P:mitochondrial respiratory chain complex I assembly"/>
    <property type="evidence" value="ECO:0007669"/>
    <property type="project" value="TreeGrafter"/>
</dbReference>
<dbReference type="InterPro" id="IPR029063">
    <property type="entry name" value="SAM-dependent_MTases_sf"/>
</dbReference>
<feature type="region of interest" description="Disordered" evidence="3">
    <location>
        <begin position="139"/>
        <end position="159"/>
    </location>
</feature>
<evidence type="ECO:0000256" key="3">
    <source>
        <dbReference type="SAM" id="MobiDB-lite"/>
    </source>
</evidence>
<feature type="region of interest" description="Disordered" evidence="3">
    <location>
        <begin position="1"/>
        <end position="36"/>
    </location>
</feature>
<dbReference type="AlphaFoldDB" id="A0A058ZG41"/>
<dbReference type="GeneID" id="20525595"/>
<dbReference type="STRING" id="691883.A0A058ZG41"/>
<dbReference type="Pfam" id="PF13489">
    <property type="entry name" value="Methyltransf_23"/>
    <property type="match status" value="1"/>
</dbReference>
<dbReference type="PANTHER" id="PTHR13090:SF1">
    <property type="entry name" value="ARGININE-HYDROXYLASE NDUFAF5, MITOCHONDRIAL"/>
    <property type="match status" value="1"/>
</dbReference>
<dbReference type="OMA" id="HWANDVE"/>
<dbReference type="Proteomes" id="UP000030693">
    <property type="component" value="Unassembled WGS sequence"/>
</dbReference>
<dbReference type="RefSeq" id="XP_009493030.1">
    <property type="nucleotide sequence ID" value="XM_009494755.1"/>
</dbReference>
<dbReference type="EMBL" id="KB932201">
    <property type="protein sequence ID" value="KCV73329.1"/>
    <property type="molecule type" value="Genomic_DNA"/>
</dbReference>
<proteinExistence type="predicted"/>
<protein>
    <recommendedName>
        <fullName evidence="6">Methyltransferase type 11 domain-containing protein</fullName>
    </recommendedName>
</protein>
<organism evidence="4">
    <name type="scientific">Fonticula alba</name>
    <name type="common">Slime mold</name>
    <dbReference type="NCBI Taxonomy" id="691883"/>
    <lineage>
        <taxon>Eukaryota</taxon>
        <taxon>Rotosphaerida</taxon>
        <taxon>Fonticulaceae</taxon>
        <taxon>Fonticula</taxon>
    </lineage>
</organism>